<feature type="repeat" description="ANK" evidence="3">
    <location>
        <begin position="106"/>
        <end position="138"/>
    </location>
</feature>
<dbReference type="GO" id="GO:0016020">
    <property type="term" value="C:membrane"/>
    <property type="evidence" value="ECO:0007669"/>
    <property type="project" value="InterPro"/>
</dbReference>
<accession>A0A395N4W1</accession>
<evidence type="ECO:0000256" key="5">
    <source>
        <dbReference type="SAM" id="Phobius"/>
    </source>
</evidence>
<dbReference type="Gene3D" id="1.20.58.340">
    <property type="entry name" value="Magnesium transport protein CorA, transmembrane region"/>
    <property type="match status" value="1"/>
</dbReference>
<feature type="compositionally biased region" description="Acidic residues" evidence="4">
    <location>
        <begin position="1"/>
        <end position="26"/>
    </location>
</feature>
<dbReference type="Proteomes" id="UP000265631">
    <property type="component" value="Unassembled WGS sequence"/>
</dbReference>
<keyword evidence="5" id="KW-0472">Membrane</keyword>
<comment type="caution">
    <text evidence="6">The sequence shown here is derived from an EMBL/GenBank/DDBJ whole genome shotgun (WGS) entry which is preliminary data.</text>
</comment>
<reference evidence="6 7" key="1">
    <citation type="journal article" date="2018" name="PLoS Pathog.">
        <title>Evolution of structural diversity of trichothecenes, a family of toxins produced by plant pathogenic and entomopathogenic fungi.</title>
        <authorList>
            <person name="Proctor R.H."/>
            <person name="McCormick S.P."/>
            <person name="Kim H.S."/>
            <person name="Cardoza R.E."/>
            <person name="Stanley A.M."/>
            <person name="Lindo L."/>
            <person name="Kelly A."/>
            <person name="Brown D.W."/>
            <person name="Lee T."/>
            <person name="Vaughan M.M."/>
            <person name="Alexander N.J."/>
            <person name="Busman M."/>
            <person name="Gutierrez S."/>
        </authorList>
    </citation>
    <scope>NUCLEOTIDE SEQUENCE [LARGE SCALE GENOMIC DNA]</scope>
    <source>
        <strain evidence="6 7">NRRL 13405</strain>
    </source>
</reference>
<dbReference type="InterPro" id="IPR036770">
    <property type="entry name" value="Ankyrin_rpt-contain_sf"/>
</dbReference>
<organism evidence="6 7">
    <name type="scientific">Fusarium flagelliforme</name>
    <dbReference type="NCBI Taxonomy" id="2675880"/>
    <lineage>
        <taxon>Eukaryota</taxon>
        <taxon>Fungi</taxon>
        <taxon>Dikarya</taxon>
        <taxon>Ascomycota</taxon>
        <taxon>Pezizomycotina</taxon>
        <taxon>Sordariomycetes</taxon>
        <taxon>Hypocreomycetidae</taxon>
        <taxon>Hypocreales</taxon>
        <taxon>Nectriaceae</taxon>
        <taxon>Fusarium</taxon>
        <taxon>Fusarium incarnatum-equiseti species complex</taxon>
    </lineage>
</organism>
<feature type="repeat" description="ANK" evidence="3">
    <location>
        <begin position="139"/>
        <end position="171"/>
    </location>
</feature>
<sequence length="1213" mass="137465">MAESEDLDTTTDSESNDQVPDSDDLEQVVAIELAAPRLSTDSEDPASVKVSNETDDEEHVDSSQLMQTTLHDLIEAAKDDETGSADLEKGLRGWKDQINTRAPNKLQESGLHMLARKGFYKMANCLISHGADIHAKDSNKAQPLQLACQGKSTELVKLLLEKGARVEHLDSDGFLPVHWASRYGCYAVIPQLLGAGREFLNQRESLQGQTPLNMACYHGKKKTVEVLLRHNADLYLRDFDGWTPFFTAVSRSKYDILQILVDHSQTLVGKHFDIPDNEGTTPLMQLCVNTYAHEPKQHSDCDSSYEGNGEYPRIKGFINALLKLHPDVNAKDNKKRTALHFAIISATSARDCSVALEIMHRISNHLLLAIDSDFETAFDIVFDEDGMVEVLRPLLDTLIIRLHPPGTDIEDVDKDLLYWVIADVQRHTLAQQVLSTSSAAENVPGDLDSSSWQVMEWLMYYRLQGPLLNCILARFEETTLDHHALNSDYKRCRDLLDKFRNTTSTLPCSGVDKGKRPDVATHHSDKKDEDSGKQDIRDLEEILELFLVKRPPKSVEVLTLLEPDEKMLKALSDVRATVLENHNSSIGSRQVYRFHSLKNIVYGQDTIEVFTETYNRIMKKVYIPKDLPAEEAGENMDTVMDKVEFTWVHLPSANMDWMQNVAKKILKRENCGETQNRGIMSFFRDSWVQIPDQTSSSRLMRPRYVERQRTTDRKGDADSNGSDIGKEEVNSAASTAAPSTASLGDAQDESENDDQSSNNSDTDQRSTSKDSTKTTEESDSKFLGASALYMPYLEFSFYHRDEDNVCTEDYSQSAAVKSLDATENKILGDLKKRNTLLNAYKASAFHEPSTLDEFYYHFADDSNEERNMRNRTQVVTKYLYPNGLEGRNYWPLLRVSQLWIWIIDDRWLISCTSSTMNDEKDDLVANVLKYIDNEVESGSYRAQPVSANDMSRVIADYCIYAYEQKRKEEYVSGEHTQKDPEANTGSDETQVPTIDDDKGVVSQQLARRKQRSIRQVYSDHVNEIGRRESKLFSLFSDRERQLEETGYRSFTMEELDRALGEGASQLHRIKDVRDELNILKTIARYQLIVRSKMAGETRRREDLIATYVLVDIIELDNNANQLHDAFISTISLQESELANFQAQQAVKQGKTVMVFTVVTVWFLPMSFLTSLFALDVSSFLQAPAWALAIVFTVPLLFLAAAGVYMYHADKGLN</sequence>
<evidence type="ECO:0000256" key="4">
    <source>
        <dbReference type="SAM" id="MobiDB-lite"/>
    </source>
</evidence>
<feature type="compositionally biased region" description="Basic and acidic residues" evidence="4">
    <location>
        <begin position="762"/>
        <end position="779"/>
    </location>
</feature>
<name>A0A395N4W1_9HYPO</name>
<keyword evidence="7" id="KW-1185">Reference proteome</keyword>
<dbReference type="EMBL" id="PXXK01000013">
    <property type="protein sequence ID" value="RFN54930.1"/>
    <property type="molecule type" value="Genomic_DNA"/>
</dbReference>
<dbReference type="PANTHER" id="PTHR24198:SF165">
    <property type="entry name" value="ANKYRIN REPEAT-CONTAINING PROTEIN-RELATED"/>
    <property type="match status" value="1"/>
</dbReference>
<gene>
    <name evidence="6" type="ORF">FIE12Z_777</name>
</gene>
<dbReference type="Pfam" id="PF01544">
    <property type="entry name" value="CorA"/>
    <property type="match status" value="1"/>
</dbReference>
<dbReference type="PROSITE" id="PS50088">
    <property type="entry name" value="ANK_REPEAT"/>
    <property type="match status" value="3"/>
</dbReference>
<protein>
    <submittedName>
        <fullName evidence="6">Ankyrin repeat protein</fullName>
    </submittedName>
</protein>
<evidence type="ECO:0000313" key="7">
    <source>
        <dbReference type="Proteomes" id="UP000265631"/>
    </source>
</evidence>
<feature type="transmembrane region" description="Helical" evidence="5">
    <location>
        <begin position="1152"/>
        <end position="1174"/>
    </location>
</feature>
<feature type="region of interest" description="Disordered" evidence="4">
    <location>
        <begin position="507"/>
        <end position="533"/>
    </location>
</feature>
<evidence type="ECO:0000256" key="2">
    <source>
        <dbReference type="ARBA" id="ARBA00023043"/>
    </source>
</evidence>
<dbReference type="InterPro" id="IPR002523">
    <property type="entry name" value="MgTranspt_CorA/ZnTranspt_ZntB"/>
</dbReference>
<feature type="compositionally biased region" description="Basic and acidic residues" evidence="4">
    <location>
        <begin position="512"/>
        <end position="533"/>
    </location>
</feature>
<keyword evidence="5" id="KW-0812">Transmembrane</keyword>
<dbReference type="STRING" id="2594813.A0A395N4W1"/>
<evidence type="ECO:0000313" key="6">
    <source>
        <dbReference type="EMBL" id="RFN54930.1"/>
    </source>
</evidence>
<feature type="compositionally biased region" description="Low complexity" evidence="4">
    <location>
        <begin position="731"/>
        <end position="742"/>
    </location>
</feature>
<evidence type="ECO:0000256" key="3">
    <source>
        <dbReference type="PROSITE-ProRule" id="PRU00023"/>
    </source>
</evidence>
<dbReference type="AlphaFoldDB" id="A0A395N4W1"/>
<feature type="region of interest" description="Disordered" evidence="4">
    <location>
        <begin position="698"/>
        <end position="779"/>
    </location>
</feature>
<dbReference type="InterPro" id="IPR002110">
    <property type="entry name" value="Ankyrin_rpt"/>
</dbReference>
<evidence type="ECO:0000256" key="1">
    <source>
        <dbReference type="ARBA" id="ARBA00022737"/>
    </source>
</evidence>
<feature type="region of interest" description="Disordered" evidence="4">
    <location>
        <begin position="1"/>
        <end position="63"/>
    </location>
</feature>
<feature type="transmembrane region" description="Helical" evidence="5">
    <location>
        <begin position="1186"/>
        <end position="1207"/>
    </location>
</feature>
<dbReference type="PROSITE" id="PS50297">
    <property type="entry name" value="ANK_REP_REGION"/>
    <property type="match status" value="2"/>
</dbReference>
<keyword evidence="5" id="KW-1133">Transmembrane helix</keyword>
<dbReference type="SUPFAM" id="SSF48403">
    <property type="entry name" value="Ankyrin repeat"/>
    <property type="match status" value="1"/>
</dbReference>
<proteinExistence type="predicted"/>
<dbReference type="SMART" id="SM00248">
    <property type="entry name" value="ANK"/>
    <property type="match status" value="6"/>
</dbReference>
<keyword evidence="1" id="KW-0677">Repeat</keyword>
<dbReference type="Pfam" id="PF12796">
    <property type="entry name" value="Ank_2"/>
    <property type="match status" value="2"/>
</dbReference>
<feature type="compositionally biased region" description="Polar residues" evidence="4">
    <location>
        <begin position="983"/>
        <end position="992"/>
    </location>
</feature>
<feature type="region of interest" description="Disordered" evidence="4">
    <location>
        <begin position="971"/>
        <end position="1001"/>
    </location>
</feature>
<dbReference type="GO" id="GO:0046873">
    <property type="term" value="F:metal ion transmembrane transporter activity"/>
    <property type="evidence" value="ECO:0007669"/>
    <property type="project" value="InterPro"/>
</dbReference>
<feature type="compositionally biased region" description="Basic and acidic residues" evidence="4">
    <location>
        <begin position="703"/>
        <end position="717"/>
    </location>
</feature>
<feature type="compositionally biased region" description="Basic and acidic residues" evidence="4">
    <location>
        <begin position="971"/>
        <end position="981"/>
    </location>
</feature>
<feature type="repeat" description="ANK" evidence="3">
    <location>
        <begin position="207"/>
        <end position="239"/>
    </location>
</feature>
<keyword evidence="2 3" id="KW-0040">ANK repeat</keyword>
<dbReference type="PANTHER" id="PTHR24198">
    <property type="entry name" value="ANKYRIN REPEAT AND PROTEIN KINASE DOMAIN-CONTAINING PROTEIN"/>
    <property type="match status" value="1"/>
</dbReference>
<dbReference type="Gene3D" id="1.25.40.20">
    <property type="entry name" value="Ankyrin repeat-containing domain"/>
    <property type="match status" value="1"/>
</dbReference>